<keyword evidence="2" id="KW-1185">Reference proteome</keyword>
<name>A0AAE3SX39_9HYPH</name>
<comment type="caution">
    <text evidence="1">The sequence shown here is derived from an EMBL/GenBank/DDBJ whole genome shotgun (WGS) entry which is preliminary data.</text>
</comment>
<dbReference type="EMBL" id="JANFPI010000012">
    <property type="protein sequence ID" value="MCX8999847.1"/>
    <property type="molecule type" value="Genomic_DNA"/>
</dbReference>
<evidence type="ECO:0000313" key="1">
    <source>
        <dbReference type="EMBL" id="MCX8999847.1"/>
    </source>
</evidence>
<gene>
    <name evidence="1" type="ORF">NOF55_22340</name>
</gene>
<dbReference type="Pfam" id="PF06897">
    <property type="entry name" value="DUF1269"/>
    <property type="match status" value="1"/>
</dbReference>
<reference evidence="1" key="1">
    <citation type="submission" date="2022-07" db="EMBL/GenBank/DDBJ databases">
        <title>Ectorhizobium quercum gen.nov., sp. nov.</title>
        <authorList>
            <person name="Ma T."/>
            <person name="Li Y."/>
        </authorList>
    </citation>
    <scope>NUCLEOTIDE SEQUENCE</scope>
    <source>
        <strain evidence="1">BDR2-2</strain>
    </source>
</reference>
<dbReference type="RefSeq" id="WP_306413350.1">
    <property type="nucleotide sequence ID" value="NZ_JANFPI010000012.1"/>
</dbReference>
<dbReference type="InterPro" id="IPR009200">
    <property type="entry name" value="DUF1269_membrane"/>
</dbReference>
<proteinExistence type="predicted"/>
<dbReference type="AlphaFoldDB" id="A0AAE3SX39"/>
<evidence type="ECO:0000313" key="2">
    <source>
        <dbReference type="Proteomes" id="UP001208771"/>
    </source>
</evidence>
<sequence>MSDLIVVGFDHPEEADRVLLKLASLKKEYLVDLEDAVVVIRDAEGKVHLKQSVNLPALGATSGLISGSLWGALVGLLFLNPLAGLAIGGLAGAGAGALSGSLTDYGIDDKFIKSLGETIPNNSSALFVLVRKAQPEKVLAEFEGLRGRVLKTSLSPAQEARLQTALSGQATAGAHVVPSAS</sequence>
<protein>
    <submittedName>
        <fullName evidence="1">DUF1269 domain-containing protein</fullName>
    </submittedName>
</protein>
<organism evidence="1 2">
    <name type="scientific">Ectorhizobium quercum</name>
    <dbReference type="NCBI Taxonomy" id="2965071"/>
    <lineage>
        <taxon>Bacteria</taxon>
        <taxon>Pseudomonadati</taxon>
        <taxon>Pseudomonadota</taxon>
        <taxon>Alphaproteobacteria</taxon>
        <taxon>Hyphomicrobiales</taxon>
        <taxon>Rhizobiaceae</taxon>
        <taxon>Ectorhizobium</taxon>
    </lineage>
</organism>
<dbReference type="Proteomes" id="UP001208771">
    <property type="component" value="Unassembled WGS sequence"/>
</dbReference>
<accession>A0AAE3SX39</accession>